<feature type="domain" description="Copper amine oxidase-like N-terminal" evidence="2">
    <location>
        <begin position="405"/>
        <end position="498"/>
    </location>
</feature>
<evidence type="ECO:0000256" key="1">
    <source>
        <dbReference type="SAM" id="SignalP"/>
    </source>
</evidence>
<keyword evidence="4" id="KW-1185">Reference proteome</keyword>
<keyword evidence="1" id="KW-0732">Signal</keyword>
<dbReference type="OrthoDB" id="1684530at2"/>
<dbReference type="EMBL" id="QUBQ01000006">
    <property type="protein sequence ID" value="REK71195.1"/>
    <property type="molecule type" value="Genomic_DNA"/>
</dbReference>
<organism evidence="3 4">
    <name type="scientific">Paenibacillus paeoniae</name>
    <dbReference type="NCBI Taxonomy" id="2292705"/>
    <lineage>
        <taxon>Bacteria</taxon>
        <taxon>Bacillati</taxon>
        <taxon>Bacillota</taxon>
        <taxon>Bacilli</taxon>
        <taxon>Bacillales</taxon>
        <taxon>Paenibacillaceae</taxon>
        <taxon>Paenibacillus</taxon>
    </lineage>
</organism>
<evidence type="ECO:0000313" key="4">
    <source>
        <dbReference type="Proteomes" id="UP000261905"/>
    </source>
</evidence>
<dbReference type="Gene3D" id="2.60.40.1080">
    <property type="match status" value="1"/>
</dbReference>
<sequence>MRKFAAMMLSLFLLVSLIPTAGAAQTETKASQIADVKGDMILMEDGTLWLKRPWAATGYMKASIDATSFGKPYGYALTSKGELISWDDHDLPTVDKSQNSIKYLAYGAYIKKDGTVWYYDGKQIEGLKNIVLYERDYMSHVYLTTSGEIYHSYIRDAVLDKVEDPYSIVSLLMTSDNDVAYMDNTGKVVVVKAHHYDYNDGKVTFRPKVLTNDAAHIQYNSDNALVVTKKDGTVWMSGSYKDQDKLVKQVKGIEKAVKAVPYYGTLHETKKVDDPNNTITVKSSGITMLVKHQDGSWKVHVGDKVTNIKAPESTGIKFTTSNAQPAVGNTIYFKVVQQYNNGYKETLSNESYSMEIDKPHLLKVAKDGSYKVTGVGEAKVTVKAGEKSQTLTITAKLGKNLTGAVNLNNVTYLPIQTVFQSLGGTVTYTAASKTYDVTIGTTTIQLKVGQKNAKVNGKDTAMEQAVREEKGKALFPASLLSKSLGAKLQWDTKLQQMKVSFGSAFMVIESADTPKIKKQDEQGTLVKYLNKSFWVNSYKNWERFSKVTVTDIVPVGSNNFQVVFKDAKGNTLQSDIMSKDFVSRVLDDSYTFLSYDPYKKYSWSAATWESIKASKISIGMNKTQVEFSWGRPNDISKLTSQQTTIEVWSYGSQYVAFTNGKVTQIYTL</sequence>
<dbReference type="SUPFAM" id="SSF55383">
    <property type="entry name" value="Copper amine oxidase, domain N"/>
    <property type="match status" value="1"/>
</dbReference>
<evidence type="ECO:0000313" key="3">
    <source>
        <dbReference type="EMBL" id="REK71195.1"/>
    </source>
</evidence>
<dbReference type="Gene3D" id="3.30.457.10">
    <property type="entry name" value="Copper amine oxidase-like, N-terminal domain"/>
    <property type="match status" value="1"/>
</dbReference>
<dbReference type="InterPro" id="IPR036582">
    <property type="entry name" value="Mao_N_sf"/>
</dbReference>
<comment type="caution">
    <text evidence="3">The sequence shown here is derived from an EMBL/GenBank/DDBJ whole genome shotgun (WGS) entry which is preliminary data.</text>
</comment>
<evidence type="ECO:0000259" key="2">
    <source>
        <dbReference type="Pfam" id="PF07833"/>
    </source>
</evidence>
<dbReference type="Proteomes" id="UP000261905">
    <property type="component" value="Unassembled WGS sequence"/>
</dbReference>
<proteinExistence type="predicted"/>
<protein>
    <recommendedName>
        <fullName evidence="2">Copper amine oxidase-like N-terminal domain-containing protein</fullName>
    </recommendedName>
</protein>
<dbReference type="InterPro" id="IPR012854">
    <property type="entry name" value="Cu_amine_oxidase-like_N"/>
</dbReference>
<name>A0A371P5P2_9BACL</name>
<feature type="chain" id="PRO_5016612833" description="Copper amine oxidase-like N-terminal domain-containing protein" evidence="1">
    <location>
        <begin position="24"/>
        <end position="668"/>
    </location>
</feature>
<dbReference type="AlphaFoldDB" id="A0A371P5P2"/>
<gene>
    <name evidence="3" type="ORF">DX130_22380</name>
</gene>
<dbReference type="Pfam" id="PF07833">
    <property type="entry name" value="Cu_amine_oxidN1"/>
    <property type="match status" value="1"/>
</dbReference>
<feature type="signal peptide" evidence="1">
    <location>
        <begin position="1"/>
        <end position="23"/>
    </location>
</feature>
<reference evidence="3 4" key="1">
    <citation type="submission" date="2018-08" db="EMBL/GenBank/DDBJ databases">
        <title>Paenibacillus sp. M4BSY-1, whole genome shotgun sequence.</title>
        <authorList>
            <person name="Tuo L."/>
        </authorList>
    </citation>
    <scope>NUCLEOTIDE SEQUENCE [LARGE SCALE GENOMIC DNA]</scope>
    <source>
        <strain evidence="3 4">M4BSY-1</strain>
    </source>
</reference>
<accession>A0A371P5P2</accession>
<dbReference type="RefSeq" id="WP_116049178.1">
    <property type="nucleotide sequence ID" value="NZ_QUBQ01000006.1"/>
</dbReference>